<dbReference type="InterPro" id="IPR003307">
    <property type="entry name" value="W2_domain"/>
</dbReference>
<dbReference type="FunFam" id="1.25.40.180:FF:000006">
    <property type="entry name" value="Basic leucine zipper and W2 domain-containing protein 1"/>
    <property type="match status" value="1"/>
</dbReference>
<dbReference type="GO" id="GO:0005737">
    <property type="term" value="C:cytoplasm"/>
    <property type="evidence" value="ECO:0007669"/>
    <property type="project" value="UniProtKB-ARBA"/>
</dbReference>
<sequence length="403" mass="45774">MNLIQKPTLTGQRFKTRKRDEKERFDPTQFQESIVQGLNQTGTDLEAVAKFLDASGAKLDYRRYAETLFDILVAGGMLAPGGTLSDDMTRTEYCLFTAQEDLETMQAYAQLLLFLKGFTESERNKLAMLTGILLANGSISASILSSLFNENLVKEGVSAAFAVKLFKSWINEKDINSVAGSLRKVGMDNRLMELFPANKRSCEHFSKYFTDAGLKELSDFARNQQSIGARKELQKELQEQMSRGDPLKEVREEMKKANLSEQAMISIIWTSVMSSVEWNKKEELVTEQAIKHLKQYSPLLKAFTSQGLSELSLLLKIQEYCYDNIHFMKAFQKIVVLLYKADVLSEEAILKWYTEAHLAKGKSVFLEQMKKFVEWLKNAEEGKDGEITCTSWVLCVLRSCVQS</sequence>
<dbReference type="InterPro" id="IPR016024">
    <property type="entry name" value="ARM-type_fold"/>
</dbReference>
<evidence type="ECO:0000256" key="6">
    <source>
        <dbReference type="SAM" id="MobiDB-lite"/>
    </source>
</evidence>
<name>A0A3Q4MUC6_NEOBR</name>
<dbReference type="PROSITE" id="PS51363">
    <property type="entry name" value="W2"/>
    <property type="match status" value="1"/>
</dbReference>
<protein>
    <submittedName>
        <fullName evidence="8">Basic leucine zipper and W2 domains 1a</fullName>
    </submittedName>
</protein>
<dbReference type="AlphaFoldDB" id="A0A3Q4MUC6"/>
<feature type="compositionally biased region" description="Polar residues" evidence="6">
    <location>
        <begin position="1"/>
        <end position="13"/>
    </location>
</feature>
<accession>A0A3Q4MUC6</accession>
<keyword evidence="4" id="KW-0010">Activator</keyword>
<dbReference type="CDD" id="cd11560">
    <property type="entry name" value="W2_eIF5C_like"/>
    <property type="match status" value="1"/>
</dbReference>
<dbReference type="SMART" id="SM00515">
    <property type="entry name" value="eIF5C"/>
    <property type="match status" value="1"/>
</dbReference>
<keyword evidence="5" id="KW-0804">Transcription</keyword>
<dbReference type="SUPFAM" id="SSF48371">
    <property type="entry name" value="ARM repeat"/>
    <property type="match status" value="1"/>
</dbReference>
<dbReference type="PANTHER" id="PTHR14208:SF0">
    <property type="entry name" value="EIF5-MIMIC PROTEIN 2"/>
    <property type="match status" value="1"/>
</dbReference>
<keyword evidence="2" id="KW-0810">Translation regulation</keyword>
<organism evidence="8 9">
    <name type="scientific">Neolamprologus brichardi</name>
    <name type="common">Fairy cichlid</name>
    <name type="synonym">Lamprologus brichardi</name>
    <dbReference type="NCBI Taxonomy" id="32507"/>
    <lineage>
        <taxon>Eukaryota</taxon>
        <taxon>Metazoa</taxon>
        <taxon>Chordata</taxon>
        <taxon>Craniata</taxon>
        <taxon>Vertebrata</taxon>
        <taxon>Euteleostomi</taxon>
        <taxon>Actinopterygii</taxon>
        <taxon>Neopterygii</taxon>
        <taxon>Teleostei</taxon>
        <taxon>Neoteleostei</taxon>
        <taxon>Acanthomorphata</taxon>
        <taxon>Ovalentaria</taxon>
        <taxon>Cichlomorphae</taxon>
        <taxon>Cichliformes</taxon>
        <taxon>Cichlidae</taxon>
        <taxon>African cichlids</taxon>
        <taxon>Pseudocrenilabrinae</taxon>
        <taxon>Lamprologini</taxon>
        <taxon>Neolamprologus</taxon>
    </lineage>
</organism>
<comment type="similarity">
    <text evidence="1">Belongs to the BZW family.</text>
</comment>
<dbReference type="GO" id="GO:0006446">
    <property type="term" value="P:regulation of translational initiation"/>
    <property type="evidence" value="ECO:0007669"/>
    <property type="project" value="UniProtKB-ARBA"/>
</dbReference>
<dbReference type="GO" id="GO:0016020">
    <property type="term" value="C:membrane"/>
    <property type="evidence" value="ECO:0007669"/>
    <property type="project" value="TreeGrafter"/>
</dbReference>
<proteinExistence type="inferred from homology"/>
<dbReference type="Pfam" id="PF02020">
    <property type="entry name" value="W2"/>
    <property type="match status" value="1"/>
</dbReference>
<dbReference type="Gene3D" id="1.25.40.180">
    <property type="match status" value="1"/>
</dbReference>
<evidence type="ECO:0000256" key="3">
    <source>
        <dbReference type="ARBA" id="ARBA00023015"/>
    </source>
</evidence>
<evidence type="ECO:0000256" key="5">
    <source>
        <dbReference type="ARBA" id="ARBA00023163"/>
    </source>
</evidence>
<dbReference type="PANTHER" id="PTHR14208">
    <property type="entry name" value="BASIC LEUCINE ZIPPER AND W2 DOMAIN-CONTAINING PROTEIN"/>
    <property type="match status" value="1"/>
</dbReference>
<evidence type="ECO:0000313" key="9">
    <source>
        <dbReference type="Proteomes" id="UP000261580"/>
    </source>
</evidence>
<evidence type="ECO:0000256" key="2">
    <source>
        <dbReference type="ARBA" id="ARBA00022845"/>
    </source>
</evidence>
<dbReference type="Proteomes" id="UP000261580">
    <property type="component" value="Unassembled WGS sequence"/>
</dbReference>
<reference evidence="8" key="1">
    <citation type="submission" date="2025-08" db="UniProtKB">
        <authorList>
            <consortium name="Ensembl"/>
        </authorList>
    </citation>
    <scope>IDENTIFICATION</scope>
</reference>
<dbReference type="GeneTree" id="ENSGT00390000012561"/>
<dbReference type="Ensembl" id="ENSNBRT00000020145.1">
    <property type="protein sequence ID" value="ENSNBRP00000019629.1"/>
    <property type="gene ID" value="ENSNBRG00000015102.1"/>
</dbReference>
<evidence type="ECO:0000259" key="7">
    <source>
        <dbReference type="PROSITE" id="PS51363"/>
    </source>
</evidence>
<evidence type="ECO:0000256" key="1">
    <source>
        <dbReference type="ARBA" id="ARBA00008151"/>
    </source>
</evidence>
<dbReference type="Bgee" id="ENSNBRG00000015102">
    <property type="expression patterns" value="Expressed in muscle tissue and 9 other cell types or tissues"/>
</dbReference>
<reference evidence="8" key="2">
    <citation type="submission" date="2025-09" db="UniProtKB">
        <authorList>
            <consortium name="Ensembl"/>
        </authorList>
    </citation>
    <scope>IDENTIFICATION</scope>
</reference>
<feature type="domain" description="W2" evidence="7">
    <location>
        <begin position="223"/>
        <end position="386"/>
    </location>
</feature>
<dbReference type="InterPro" id="IPR043510">
    <property type="entry name" value="W2_5MP1/2"/>
</dbReference>
<keyword evidence="9" id="KW-1185">Reference proteome</keyword>
<evidence type="ECO:0000256" key="4">
    <source>
        <dbReference type="ARBA" id="ARBA00023159"/>
    </source>
</evidence>
<feature type="region of interest" description="Disordered" evidence="6">
    <location>
        <begin position="1"/>
        <end position="23"/>
    </location>
</feature>
<dbReference type="InterPro" id="IPR057397">
    <property type="entry name" value="HEAT_5MP1_2"/>
</dbReference>
<dbReference type="InterPro" id="IPR051245">
    <property type="entry name" value="eIF5-mimic_regulator"/>
</dbReference>
<evidence type="ECO:0000313" key="8">
    <source>
        <dbReference type="Ensembl" id="ENSNBRP00000019629.1"/>
    </source>
</evidence>
<dbReference type="Pfam" id="PF25504">
    <property type="entry name" value="HEAT_5MP1_2"/>
    <property type="match status" value="1"/>
</dbReference>
<keyword evidence="3" id="KW-0805">Transcription regulation</keyword>